<dbReference type="EMBL" id="CP098502">
    <property type="protein sequence ID" value="UTI64857.1"/>
    <property type="molecule type" value="Genomic_DNA"/>
</dbReference>
<dbReference type="RefSeq" id="WP_254571554.1">
    <property type="nucleotide sequence ID" value="NZ_CP098502.1"/>
</dbReference>
<proteinExistence type="predicted"/>
<sequence>MNRRRLLHHGESFHGDTGEVAATRDDLDDLADYGLVDIDLGGSGRYLVKPTLDGARAARQLVREQRRAAHIEPVDLTWANVRPVLHAIVDAWTGAGGSTAYCVGIEAVPSRVGRPPDDLGLMRTIELPKATDWVDARYKDDTDELIAQPTIRGIRATRGWPGGDSEESAERLLSSLDEIAESSEDEAQSMGGPGARHAYGGRAKTLAEVVSKAIGTAVWSSPVSVDRVI</sequence>
<evidence type="ECO:0000313" key="2">
    <source>
        <dbReference type="Proteomes" id="UP001056035"/>
    </source>
</evidence>
<gene>
    <name evidence="1" type="ORF">NBH00_01305</name>
</gene>
<keyword evidence="2" id="KW-1185">Reference proteome</keyword>
<organism evidence="1 2">
    <name type="scientific">Paraconexibacter antarcticus</name>
    <dbReference type="NCBI Taxonomy" id="2949664"/>
    <lineage>
        <taxon>Bacteria</taxon>
        <taxon>Bacillati</taxon>
        <taxon>Actinomycetota</taxon>
        <taxon>Thermoleophilia</taxon>
        <taxon>Solirubrobacterales</taxon>
        <taxon>Paraconexibacteraceae</taxon>
        <taxon>Paraconexibacter</taxon>
    </lineage>
</organism>
<accession>A0ABY5DVZ7</accession>
<reference evidence="1 2" key="1">
    <citation type="submission" date="2022-06" db="EMBL/GenBank/DDBJ databases">
        <title>Paraconexibacter antarcticus.</title>
        <authorList>
            <person name="Kim C.S."/>
        </authorList>
    </citation>
    <scope>NUCLEOTIDE SEQUENCE [LARGE SCALE GENOMIC DNA]</scope>
    <source>
        <strain evidence="1 2">02-257</strain>
    </source>
</reference>
<protein>
    <submittedName>
        <fullName evidence="1">Uncharacterized protein</fullName>
    </submittedName>
</protein>
<dbReference type="Proteomes" id="UP001056035">
    <property type="component" value="Chromosome"/>
</dbReference>
<evidence type="ECO:0000313" key="1">
    <source>
        <dbReference type="EMBL" id="UTI64857.1"/>
    </source>
</evidence>
<name>A0ABY5DVZ7_9ACTN</name>